<accession>A0A944CIQ1</accession>
<dbReference type="InterPro" id="IPR021247">
    <property type="entry name" value="DUF2785"/>
</dbReference>
<proteinExistence type="predicted"/>
<comment type="caution">
    <text evidence="1">The sequence shown here is derived from an EMBL/GenBank/DDBJ whole genome shotgun (WGS) entry which is preliminary data.</text>
</comment>
<organism evidence="1 2">
    <name type="scientific">Mesobacillus boroniphilus</name>
    <dbReference type="NCBI Taxonomy" id="308892"/>
    <lineage>
        <taxon>Bacteria</taxon>
        <taxon>Bacillati</taxon>
        <taxon>Bacillota</taxon>
        <taxon>Bacilli</taxon>
        <taxon>Bacillales</taxon>
        <taxon>Bacillaceae</taxon>
        <taxon>Mesobacillus</taxon>
    </lineage>
</organism>
<name>A0A944CIQ1_9BACI</name>
<protein>
    <submittedName>
        <fullName evidence="1">DUF2785 domain-containing protein</fullName>
    </submittedName>
</protein>
<evidence type="ECO:0000313" key="2">
    <source>
        <dbReference type="Proteomes" id="UP000761411"/>
    </source>
</evidence>
<evidence type="ECO:0000313" key="1">
    <source>
        <dbReference type="EMBL" id="MBS8263743.1"/>
    </source>
</evidence>
<dbReference type="EMBL" id="QTKX01000001">
    <property type="protein sequence ID" value="MBS8263743.1"/>
    <property type="molecule type" value="Genomic_DNA"/>
</dbReference>
<reference evidence="1 2" key="1">
    <citation type="journal article" date="2021" name="Microorganisms">
        <title>Bacterial Dimethylsulfoniopropionate Biosynthesis in the East China Sea.</title>
        <authorList>
            <person name="Liu J."/>
            <person name="Zhang Y."/>
            <person name="Liu J."/>
            <person name="Zhong H."/>
            <person name="Williams B.T."/>
            <person name="Zheng Y."/>
            <person name="Curson A.R.J."/>
            <person name="Sun C."/>
            <person name="Sun H."/>
            <person name="Song D."/>
            <person name="Wagner Mackenzie B."/>
            <person name="Bermejo Martinez A."/>
            <person name="Todd J.D."/>
            <person name="Zhang X.H."/>
        </authorList>
    </citation>
    <scope>NUCLEOTIDE SEQUENCE [LARGE SCALE GENOMIC DNA]</scope>
    <source>
        <strain evidence="1 2">ESS08</strain>
    </source>
</reference>
<gene>
    <name evidence="1" type="ORF">DYI25_04705</name>
</gene>
<dbReference type="Pfam" id="PF10978">
    <property type="entry name" value="DUF2785"/>
    <property type="match status" value="1"/>
</dbReference>
<dbReference type="AlphaFoldDB" id="A0A944CIQ1"/>
<keyword evidence="2" id="KW-1185">Reference proteome</keyword>
<sequence length="278" mass="32075">MAAEQLKNELKELDFQKPETIKSKDLDQLIIQMVQHIGSTDPVLRDKLIYSSFYHLTKDGYLNHQQMEYLIQTCLDQNHLFIGIGSMNEDSVFTRAFSTLVIALILDRDREERFLSEEMALKAIESSILYLQKEEDTRGYVEDKGWAHSVAHGADLLAEAIKHPLFDLALASECLTTVGSCILKDTAYIDEEDERLIYAVIALLEKGMDENLLKEWIVNLSNNVTEIKNTTGYTPYYFRMNTNLNQFIKSLYFRLLFLNIGLQTRQEIEHILKPQVLA</sequence>
<dbReference type="RefSeq" id="WP_213367290.1">
    <property type="nucleotide sequence ID" value="NZ_QTKX01000001.1"/>
</dbReference>
<dbReference type="Proteomes" id="UP000761411">
    <property type="component" value="Unassembled WGS sequence"/>
</dbReference>